<evidence type="ECO:0008006" key="4">
    <source>
        <dbReference type="Google" id="ProtNLM"/>
    </source>
</evidence>
<evidence type="ECO:0000313" key="2">
    <source>
        <dbReference type="EMBL" id="SOR31057.1"/>
    </source>
</evidence>
<feature type="compositionally biased region" description="Basic and acidic residues" evidence="1">
    <location>
        <begin position="259"/>
        <end position="275"/>
    </location>
</feature>
<dbReference type="EMBL" id="LT962688">
    <property type="protein sequence ID" value="SOR31057.1"/>
    <property type="molecule type" value="Genomic_DNA"/>
</dbReference>
<evidence type="ECO:0000313" key="3">
    <source>
        <dbReference type="Proteomes" id="UP000233769"/>
    </source>
</evidence>
<dbReference type="Proteomes" id="UP000233769">
    <property type="component" value="Chromosome tk0001"/>
</dbReference>
<accession>A0A2N9AUQ7</accession>
<dbReference type="AlphaFoldDB" id="A0A2N9AUQ7"/>
<protein>
    <recommendedName>
        <fullName evidence="4">Glycosyl hydrolase family 13 catalytic domain-containing protein</fullName>
    </recommendedName>
</protein>
<reference evidence="3" key="1">
    <citation type="submission" date="2017-10" db="EMBL/GenBank/DDBJ databases">
        <authorList>
            <person name="Regsiter A."/>
            <person name="William W."/>
        </authorList>
    </citation>
    <scope>NUCLEOTIDE SEQUENCE [LARGE SCALE GENOMIC DNA]</scope>
</reference>
<feature type="compositionally biased region" description="Basic and acidic residues" evidence="1">
    <location>
        <begin position="433"/>
        <end position="451"/>
    </location>
</feature>
<organism evidence="2 3">
    <name type="scientific">Methylorubrum extorquens</name>
    <name type="common">Methylobacterium dichloromethanicum</name>
    <name type="synonym">Methylobacterium extorquens</name>
    <dbReference type="NCBI Taxonomy" id="408"/>
    <lineage>
        <taxon>Bacteria</taxon>
        <taxon>Pseudomonadati</taxon>
        <taxon>Pseudomonadota</taxon>
        <taxon>Alphaproteobacteria</taxon>
        <taxon>Hyphomicrobiales</taxon>
        <taxon>Methylobacteriaceae</taxon>
        <taxon>Methylorubrum</taxon>
    </lineage>
</organism>
<feature type="compositionally biased region" description="Basic residues" evidence="1">
    <location>
        <begin position="358"/>
        <end position="382"/>
    </location>
</feature>
<name>A0A2N9AUQ7_METEX</name>
<feature type="compositionally biased region" description="Low complexity" evidence="1">
    <location>
        <begin position="279"/>
        <end position="292"/>
    </location>
</feature>
<dbReference type="InterPro" id="IPR017853">
    <property type="entry name" value="GH"/>
</dbReference>
<proteinExistence type="predicted"/>
<feature type="region of interest" description="Disordered" evidence="1">
    <location>
        <begin position="259"/>
        <end position="470"/>
    </location>
</feature>
<dbReference type="PANTHER" id="PTHR43002">
    <property type="entry name" value="GLYCOGEN DEBRANCHING ENZYME"/>
    <property type="match status" value="1"/>
</dbReference>
<dbReference type="Gene3D" id="3.20.20.80">
    <property type="entry name" value="Glycosidases"/>
    <property type="match status" value="1"/>
</dbReference>
<dbReference type="SUPFAM" id="SSF51445">
    <property type="entry name" value="(Trans)glycosidases"/>
    <property type="match status" value="1"/>
</dbReference>
<gene>
    <name evidence="2" type="ORF">TK0001_4455</name>
</gene>
<evidence type="ECO:0000256" key="1">
    <source>
        <dbReference type="SAM" id="MobiDB-lite"/>
    </source>
</evidence>
<sequence>MRATTSSTPTTFAATSTAPAAATPLNVAHPRVMRMVLDSLRHWVTAYGVAGFRFDLATSLGRAPSDFSPQAAFFQAVQQDPVLSRVKLIAEPWDIGGGGYQLGGYPYGWSEWNDQFRDNLRGFWRGDSGTLAKLTQGLSGSREIFLPSGRSPLASINFVASHDGYTLADVVAYEEKHNEANGEENRDGHGHNLSANYGVEGADRRSRHPGPTRPAEAQHAGLRVLRAGRADAADGRRAIPHAIRQQQRLLPGRRIELDGLGERPRSDAHRVRGEPRCAPPGLLFPAAAALPRRQPRRRDGPEGRALALPRWDRDGRGRLGRRRTPCLRHADEQRYRGLGARPHSHERGARALPLRPAARSRRPLASRLRHHPGHRQGLRRRAAAGPGRRDRRSARAGGAGAEVAAPPRLRGSSEKTSRASRLPPPPVASCDPDYDRHRDGIDAGGERRRGTGDGGRSPPRPAQADDDARQ</sequence>